<keyword evidence="4" id="KW-0808">Transferase</keyword>
<dbReference type="AlphaFoldDB" id="A0A9W9EF77"/>
<dbReference type="InterPro" id="IPR001227">
    <property type="entry name" value="Ac_transferase_dom_sf"/>
</dbReference>
<dbReference type="InterPro" id="IPR016036">
    <property type="entry name" value="Malonyl_transacylase_ACP-bd"/>
</dbReference>
<dbReference type="GeneID" id="80863977"/>
<dbReference type="Gene3D" id="3.40.366.10">
    <property type="entry name" value="Malonyl-Coenzyme A Acyl Carrier Protein, domain 2"/>
    <property type="match status" value="1"/>
</dbReference>
<dbReference type="Pfam" id="PF00698">
    <property type="entry name" value="Acyl_transf_1"/>
    <property type="match status" value="1"/>
</dbReference>
<dbReference type="InterPro" id="IPR016035">
    <property type="entry name" value="Acyl_Trfase/lysoPLipase"/>
</dbReference>
<evidence type="ECO:0000313" key="5">
    <source>
        <dbReference type="Proteomes" id="UP001140511"/>
    </source>
</evidence>
<dbReference type="InterPro" id="IPR050091">
    <property type="entry name" value="PKS_NRPS_Biosynth_Enz"/>
</dbReference>
<reference evidence="4" key="1">
    <citation type="submission" date="2022-09" db="EMBL/GenBank/DDBJ databases">
        <title>Chromosome-level assembly of Trichoderma breve T069, a fungus used in development of biopesticide product.</title>
        <authorList>
            <person name="Lin R."/>
            <person name="Liu T."/>
        </authorList>
    </citation>
    <scope>NUCLEOTIDE SEQUENCE</scope>
    <source>
        <strain evidence="4">T069</strain>
    </source>
</reference>
<dbReference type="SUPFAM" id="SSF55048">
    <property type="entry name" value="Probable ACP-binding domain of malonyl-CoA ACP transacylase"/>
    <property type="match status" value="1"/>
</dbReference>
<feature type="domain" description="Malonyl-CoA:ACP transacylase (MAT)" evidence="3">
    <location>
        <begin position="1"/>
        <end position="204"/>
    </location>
</feature>
<keyword evidence="1" id="KW-0596">Phosphopantetheine</keyword>
<dbReference type="SUPFAM" id="SSF52151">
    <property type="entry name" value="FabD/lysophospholipase-like"/>
    <property type="match status" value="1"/>
</dbReference>
<dbReference type="PANTHER" id="PTHR43775">
    <property type="entry name" value="FATTY ACID SYNTHASE"/>
    <property type="match status" value="1"/>
</dbReference>
<dbReference type="GO" id="GO:0006633">
    <property type="term" value="P:fatty acid biosynthetic process"/>
    <property type="evidence" value="ECO:0007669"/>
    <property type="project" value="TreeGrafter"/>
</dbReference>
<dbReference type="InterPro" id="IPR014043">
    <property type="entry name" value="Acyl_transferase_dom"/>
</dbReference>
<dbReference type="PANTHER" id="PTHR43775:SF28">
    <property type="entry name" value="SYNTHASE, PUTATIVE-RELATED"/>
    <property type="match status" value="1"/>
</dbReference>
<evidence type="ECO:0000313" key="4">
    <source>
        <dbReference type="EMBL" id="KAJ4865549.1"/>
    </source>
</evidence>
<proteinExistence type="predicted"/>
<comment type="caution">
    <text evidence="4">The sequence shown here is derived from an EMBL/GenBank/DDBJ whole genome shotgun (WGS) entry which is preliminary data.</text>
</comment>
<protein>
    <submittedName>
        <fullName evidence="4">Acyl transferase domain-containing protein</fullName>
    </submittedName>
</protein>
<dbReference type="Proteomes" id="UP001140511">
    <property type="component" value="Unassembled WGS sequence"/>
</dbReference>
<dbReference type="GO" id="GO:0044550">
    <property type="term" value="P:secondary metabolite biosynthetic process"/>
    <property type="evidence" value="ECO:0007669"/>
    <property type="project" value="TreeGrafter"/>
</dbReference>
<gene>
    <name evidence="4" type="ORF">T069G_02079</name>
</gene>
<organism evidence="4 5">
    <name type="scientific">Trichoderma breve</name>
    <dbReference type="NCBI Taxonomy" id="2034170"/>
    <lineage>
        <taxon>Eukaryota</taxon>
        <taxon>Fungi</taxon>
        <taxon>Dikarya</taxon>
        <taxon>Ascomycota</taxon>
        <taxon>Pezizomycotina</taxon>
        <taxon>Sordariomycetes</taxon>
        <taxon>Hypocreomycetidae</taxon>
        <taxon>Hypocreales</taxon>
        <taxon>Hypocreaceae</taxon>
        <taxon>Trichoderma</taxon>
    </lineage>
</organism>
<name>A0A9W9EF77_9HYPO</name>
<evidence type="ECO:0000256" key="1">
    <source>
        <dbReference type="ARBA" id="ARBA00022450"/>
    </source>
</evidence>
<sequence length="242" mass="26023">MPDAVVGYSNGAIAAAYAAGAPAAKEVIATLWKRELVSQKPKKAGDMAAIGPSAEEASPLLPVGVVVTCENSPKSATISGDAKEVHKTVKFTQESHPDIRVRVLKFDKTYHSHHMWEIGSEYHAMIKPQLEGKSPLKDFFPSGTGDEIEGHLHDASAVAHILEYFDIIAFLEVRTHRALAGPIRQIPTQTSTSALYAPSLARGANCVNSYLKAYSLVGMNIAVDLAKLMSNVACVADIPRYL</sequence>
<keyword evidence="2" id="KW-0597">Phosphoprotein</keyword>
<dbReference type="GO" id="GO:0004312">
    <property type="term" value="F:fatty acid synthase activity"/>
    <property type="evidence" value="ECO:0007669"/>
    <property type="project" value="TreeGrafter"/>
</dbReference>
<dbReference type="RefSeq" id="XP_056034605.1">
    <property type="nucleotide sequence ID" value="XM_056169289.1"/>
</dbReference>
<evidence type="ECO:0000259" key="3">
    <source>
        <dbReference type="SMART" id="SM00827"/>
    </source>
</evidence>
<accession>A0A9W9EF77</accession>
<evidence type="ECO:0000256" key="2">
    <source>
        <dbReference type="ARBA" id="ARBA00022553"/>
    </source>
</evidence>
<dbReference type="EMBL" id="JAOPEN010000001">
    <property type="protein sequence ID" value="KAJ4865549.1"/>
    <property type="molecule type" value="Genomic_DNA"/>
</dbReference>
<keyword evidence="5" id="KW-1185">Reference proteome</keyword>
<dbReference type="SMART" id="SM00827">
    <property type="entry name" value="PKS_AT"/>
    <property type="match status" value="1"/>
</dbReference>